<evidence type="ECO:0000313" key="2">
    <source>
        <dbReference type="EMBL" id="KAK5605905.1"/>
    </source>
</evidence>
<sequence>MAESVDGNIQPEDKKVVVEDKVTTSYSPSPKAPAQTLDPMPTPQPSAEDESNQGDEIDVIIRVSVRQRWLEDG</sequence>
<reference evidence="2 3" key="1">
    <citation type="submission" date="2021-06" db="EMBL/GenBank/DDBJ databases">
        <authorList>
            <person name="Palmer J.M."/>
        </authorList>
    </citation>
    <scope>NUCLEOTIDE SEQUENCE [LARGE SCALE GENOMIC DNA]</scope>
    <source>
        <strain evidence="2 3">MEX-2019</strain>
        <tissue evidence="2">Muscle</tissue>
    </source>
</reference>
<feature type="compositionally biased region" description="Basic and acidic residues" evidence="1">
    <location>
        <begin position="11"/>
        <end position="22"/>
    </location>
</feature>
<dbReference type="AlphaFoldDB" id="A0AAV9RCC7"/>
<comment type="caution">
    <text evidence="2">The sequence shown here is derived from an EMBL/GenBank/DDBJ whole genome shotgun (WGS) entry which is preliminary data.</text>
</comment>
<feature type="region of interest" description="Disordered" evidence="1">
    <location>
        <begin position="1"/>
        <end position="59"/>
    </location>
</feature>
<proteinExistence type="predicted"/>
<organism evidence="2 3">
    <name type="scientific">Crenichthys baileyi</name>
    <name type="common">White River springfish</name>
    <dbReference type="NCBI Taxonomy" id="28760"/>
    <lineage>
        <taxon>Eukaryota</taxon>
        <taxon>Metazoa</taxon>
        <taxon>Chordata</taxon>
        <taxon>Craniata</taxon>
        <taxon>Vertebrata</taxon>
        <taxon>Euteleostomi</taxon>
        <taxon>Actinopterygii</taxon>
        <taxon>Neopterygii</taxon>
        <taxon>Teleostei</taxon>
        <taxon>Neoteleostei</taxon>
        <taxon>Acanthomorphata</taxon>
        <taxon>Ovalentaria</taxon>
        <taxon>Atherinomorphae</taxon>
        <taxon>Cyprinodontiformes</taxon>
        <taxon>Goodeidae</taxon>
        <taxon>Crenichthys</taxon>
    </lineage>
</organism>
<gene>
    <name evidence="2" type="ORF">CRENBAI_004009</name>
</gene>
<accession>A0AAV9RCC7</accession>
<evidence type="ECO:0000313" key="3">
    <source>
        <dbReference type="Proteomes" id="UP001311232"/>
    </source>
</evidence>
<keyword evidence="3" id="KW-1185">Reference proteome</keyword>
<dbReference type="EMBL" id="JAHHUM010002139">
    <property type="protein sequence ID" value="KAK5605905.1"/>
    <property type="molecule type" value="Genomic_DNA"/>
</dbReference>
<evidence type="ECO:0000256" key="1">
    <source>
        <dbReference type="SAM" id="MobiDB-lite"/>
    </source>
</evidence>
<name>A0AAV9RCC7_9TELE</name>
<dbReference type="Proteomes" id="UP001311232">
    <property type="component" value="Unassembled WGS sequence"/>
</dbReference>
<feature type="compositionally biased region" description="Acidic residues" evidence="1">
    <location>
        <begin position="47"/>
        <end position="58"/>
    </location>
</feature>
<protein>
    <submittedName>
        <fullName evidence="2">Uncharacterized protein</fullName>
    </submittedName>
</protein>